<dbReference type="Pfam" id="PF00400">
    <property type="entry name" value="WD40"/>
    <property type="match status" value="3"/>
</dbReference>
<feature type="repeat" description="WD" evidence="3">
    <location>
        <begin position="64"/>
        <end position="97"/>
    </location>
</feature>
<dbReference type="PANTHER" id="PTHR19848">
    <property type="entry name" value="WD40 REPEAT PROTEIN"/>
    <property type="match status" value="1"/>
</dbReference>
<keyword evidence="5" id="KW-1185">Reference proteome</keyword>
<dbReference type="InterPro" id="IPR020472">
    <property type="entry name" value="WD40_PAC1"/>
</dbReference>
<dbReference type="SUPFAM" id="SSF50978">
    <property type="entry name" value="WD40 repeat-like"/>
    <property type="match status" value="1"/>
</dbReference>
<keyword evidence="2" id="KW-0677">Repeat</keyword>
<dbReference type="PANTHER" id="PTHR19848:SF8">
    <property type="entry name" value="F-BOX AND WD REPEAT DOMAIN CONTAINING 7"/>
    <property type="match status" value="1"/>
</dbReference>
<evidence type="ECO:0000256" key="3">
    <source>
        <dbReference type="PROSITE-ProRule" id="PRU00221"/>
    </source>
</evidence>
<dbReference type="PRINTS" id="PR00320">
    <property type="entry name" value="GPROTEINBRPT"/>
</dbReference>
<comment type="caution">
    <text evidence="4">The sequence shown here is derived from an EMBL/GenBank/DDBJ whole genome shotgun (WGS) entry which is preliminary data.</text>
</comment>
<evidence type="ECO:0000256" key="2">
    <source>
        <dbReference type="ARBA" id="ARBA00022737"/>
    </source>
</evidence>
<dbReference type="InterPro" id="IPR015943">
    <property type="entry name" value="WD40/YVTN_repeat-like_dom_sf"/>
</dbReference>
<feature type="repeat" description="WD" evidence="3">
    <location>
        <begin position="11"/>
        <end position="52"/>
    </location>
</feature>
<dbReference type="PROSITE" id="PS50294">
    <property type="entry name" value="WD_REPEATS_REGION"/>
    <property type="match status" value="2"/>
</dbReference>
<dbReference type="PROSITE" id="PS00678">
    <property type="entry name" value="WD_REPEATS_1"/>
    <property type="match status" value="3"/>
</dbReference>
<dbReference type="InterPro" id="IPR001680">
    <property type="entry name" value="WD40_rpt"/>
</dbReference>
<proteinExistence type="predicted"/>
<dbReference type="InterPro" id="IPR019775">
    <property type="entry name" value="WD40_repeat_CS"/>
</dbReference>
<name>A0AAD4LM46_9AGAM</name>
<evidence type="ECO:0000256" key="1">
    <source>
        <dbReference type="ARBA" id="ARBA00022574"/>
    </source>
</evidence>
<dbReference type="PROSITE" id="PS50082">
    <property type="entry name" value="WD_REPEATS_2"/>
    <property type="match status" value="3"/>
</dbReference>
<reference evidence="4" key="1">
    <citation type="submission" date="2022-01" db="EMBL/GenBank/DDBJ databases">
        <title>Comparative genomics reveals a dynamic genome evolution in the ectomycorrhizal milk-cap (Lactarius) mushrooms.</title>
        <authorList>
            <consortium name="DOE Joint Genome Institute"/>
            <person name="Lebreton A."/>
            <person name="Tang N."/>
            <person name="Kuo A."/>
            <person name="LaButti K."/>
            <person name="Drula E."/>
            <person name="Barry K."/>
            <person name="Clum A."/>
            <person name="Lipzen A."/>
            <person name="Mousain D."/>
            <person name="Ng V."/>
            <person name="Wang R."/>
            <person name="Wang X."/>
            <person name="Dai Y."/>
            <person name="Henrissat B."/>
            <person name="Grigoriev I.V."/>
            <person name="Guerin-Laguette A."/>
            <person name="Yu F."/>
            <person name="Martin F.M."/>
        </authorList>
    </citation>
    <scope>NUCLEOTIDE SEQUENCE</scope>
    <source>
        <strain evidence="4">QP</strain>
    </source>
</reference>
<dbReference type="InterPro" id="IPR036322">
    <property type="entry name" value="WD40_repeat_dom_sf"/>
</dbReference>
<gene>
    <name evidence="4" type="ORF">EDB92DRAFT_208450</name>
</gene>
<protein>
    <submittedName>
        <fullName evidence="4">WD40-repeat-containing domain protein</fullName>
    </submittedName>
</protein>
<keyword evidence="1 3" id="KW-0853">WD repeat</keyword>
<dbReference type="Proteomes" id="UP001201163">
    <property type="component" value="Unassembled WGS sequence"/>
</dbReference>
<dbReference type="AlphaFoldDB" id="A0AAD4LM46"/>
<dbReference type="Gene3D" id="2.130.10.10">
    <property type="entry name" value="YVTN repeat-like/Quinoprotein amine dehydrogenase"/>
    <property type="match status" value="1"/>
</dbReference>
<organism evidence="4 5">
    <name type="scientific">Lactarius akahatsu</name>
    <dbReference type="NCBI Taxonomy" id="416441"/>
    <lineage>
        <taxon>Eukaryota</taxon>
        <taxon>Fungi</taxon>
        <taxon>Dikarya</taxon>
        <taxon>Basidiomycota</taxon>
        <taxon>Agaricomycotina</taxon>
        <taxon>Agaricomycetes</taxon>
        <taxon>Russulales</taxon>
        <taxon>Russulaceae</taxon>
        <taxon>Lactarius</taxon>
    </lineage>
</organism>
<sequence>MSQTASSKMFLMGIPKEFYSIDFSRDGRLIISSPGDRTTCIWDVQEGSNRVLAEGDTETTDWVVSSVAFSSDWRLVAGSLDNTVRIWDVATGQLIGCLGGHKDSIYGVVFTSNGNGIVSGSLDKMLKFWDVGKLLANATNGDPRTGLPPPVDRSGSSSEVKKVGDEVCTMSFLGHKTSSSVWRFRTMASGSYLVRRIAVCISKTLVQRSSSLCSRVTNIQVSAFFVSYS</sequence>
<dbReference type="SMART" id="SM00320">
    <property type="entry name" value="WD40"/>
    <property type="match status" value="3"/>
</dbReference>
<feature type="repeat" description="WD" evidence="3">
    <location>
        <begin position="98"/>
        <end position="131"/>
    </location>
</feature>
<evidence type="ECO:0000313" key="5">
    <source>
        <dbReference type="Proteomes" id="UP001201163"/>
    </source>
</evidence>
<accession>A0AAD4LM46</accession>
<evidence type="ECO:0000313" key="4">
    <source>
        <dbReference type="EMBL" id="KAH8995475.1"/>
    </source>
</evidence>
<dbReference type="EMBL" id="JAKELL010000012">
    <property type="protein sequence ID" value="KAH8995475.1"/>
    <property type="molecule type" value="Genomic_DNA"/>
</dbReference>